<dbReference type="RefSeq" id="WP_050446834.1">
    <property type="nucleotide sequence ID" value="NZ_LGVG01000011.1"/>
</dbReference>
<gene>
    <name evidence="1" type="ORF">AFM18_10970</name>
</gene>
<organism evidence="1 2">
    <name type="scientific">Achromobacter spanius</name>
    <dbReference type="NCBI Taxonomy" id="217203"/>
    <lineage>
        <taxon>Bacteria</taxon>
        <taxon>Pseudomonadati</taxon>
        <taxon>Pseudomonadota</taxon>
        <taxon>Betaproteobacteria</taxon>
        <taxon>Burkholderiales</taxon>
        <taxon>Alcaligenaceae</taxon>
        <taxon>Achromobacter</taxon>
    </lineage>
</organism>
<dbReference type="AlphaFoldDB" id="A0AAW3I5I0"/>
<dbReference type="CDD" id="cd20490">
    <property type="entry name" value="cupin_HutD_C"/>
    <property type="match status" value="1"/>
</dbReference>
<dbReference type="CDD" id="cd20293">
    <property type="entry name" value="cupin_HutD_N"/>
    <property type="match status" value="1"/>
</dbReference>
<dbReference type="Pfam" id="PF05962">
    <property type="entry name" value="HutD"/>
    <property type="match status" value="1"/>
</dbReference>
<dbReference type="Gene3D" id="2.60.120.10">
    <property type="entry name" value="Jelly Rolls"/>
    <property type="match status" value="2"/>
</dbReference>
<dbReference type="InterPro" id="IPR014710">
    <property type="entry name" value="RmlC-like_jellyroll"/>
</dbReference>
<dbReference type="PANTHER" id="PTHR37943">
    <property type="entry name" value="PROTEIN VES"/>
    <property type="match status" value="1"/>
</dbReference>
<name>A0AAW3I5I0_9BURK</name>
<evidence type="ECO:0008006" key="3">
    <source>
        <dbReference type="Google" id="ProtNLM"/>
    </source>
</evidence>
<dbReference type="Proteomes" id="UP000037511">
    <property type="component" value="Unassembled WGS sequence"/>
</dbReference>
<accession>A0AAW3I5I0</accession>
<comment type="caution">
    <text evidence="1">The sequence shown here is derived from an EMBL/GenBank/DDBJ whole genome shotgun (WGS) entry which is preliminary data.</text>
</comment>
<dbReference type="SUPFAM" id="SSF51182">
    <property type="entry name" value="RmlC-like cupins"/>
    <property type="match status" value="1"/>
</dbReference>
<dbReference type="PANTHER" id="PTHR37943:SF1">
    <property type="entry name" value="PROTEIN VES"/>
    <property type="match status" value="1"/>
</dbReference>
<protein>
    <recommendedName>
        <fullName evidence="3">HutD family protein</fullName>
    </recommendedName>
</protein>
<evidence type="ECO:0000313" key="1">
    <source>
        <dbReference type="EMBL" id="KNE27751.1"/>
    </source>
</evidence>
<proteinExistence type="predicted"/>
<evidence type="ECO:0000313" key="2">
    <source>
        <dbReference type="Proteomes" id="UP000037511"/>
    </source>
</evidence>
<dbReference type="InterPro" id="IPR010282">
    <property type="entry name" value="Uncharacterised_HutD/Ves"/>
</dbReference>
<dbReference type="EMBL" id="LGVG01000011">
    <property type="protein sequence ID" value="KNE27751.1"/>
    <property type="molecule type" value="Genomic_DNA"/>
</dbReference>
<dbReference type="InterPro" id="IPR011051">
    <property type="entry name" value="RmlC_Cupin_sf"/>
</dbReference>
<sequence length="196" mass="21445">MTPRNIRLYRAADYPRMPWKNGGGITQEVARNPGGSSAAFDWRLSIAEVAQDGGFSAFDGYQRIITVLEGAGIQLTIEGHEQAPLIPREAYAFPGDARVHCRLLNGPVRDFNLIYAPGRYQARLQWISASCVFHSAAPDVLVLNAGNELVAQVNGESHTLHARYDCLHSHGQAGLAEYRLQGNIDACMIELTPQGT</sequence>
<reference evidence="1 2" key="1">
    <citation type="submission" date="2015-07" db="EMBL/GenBank/DDBJ databases">
        <title>Draft genome of Achromobacter spanius.</title>
        <authorList>
            <person name="Wang X."/>
        </authorList>
    </citation>
    <scope>NUCLEOTIDE SEQUENCE [LARGE SCALE GENOMIC DNA]</scope>
    <source>
        <strain evidence="1 2">CGMCC9173</strain>
    </source>
</reference>